<accession>A0A210PSH7</accession>
<evidence type="ECO:0000313" key="3">
    <source>
        <dbReference type="Proteomes" id="UP000242188"/>
    </source>
</evidence>
<keyword evidence="3" id="KW-1185">Reference proteome</keyword>
<protein>
    <submittedName>
        <fullName evidence="2">Uncharacterized protein</fullName>
    </submittedName>
</protein>
<proteinExistence type="predicted"/>
<comment type="caution">
    <text evidence="2">The sequence shown here is derived from an EMBL/GenBank/DDBJ whole genome shotgun (WGS) entry which is preliminary data.</text>
</comment>
<reference evidence="2 3" key="1">
    <citation type="journal article" date="2017" name="Nat. Ecol. Evol.">
        <title>Scallop genome provides insights into evolution of bilaterian karyotype and development.</title>
        <authorList>
            <person name="Wang S."/>
            <person name="Zhang J."/>
            <person name="Jiao W."/>
            <person name="Li J."/>
            <person name="Xun X."/>
            <person name="Sun Y."/>
            <person name="Guo X."/>
            <person name="Huan P."/>
            <person name="Dong B."/>
            <person name="Zhang L."/>
            <person name="Hu X."/>
            <person name="Sun X."/>
            <person name="Wang J."/>
            <person name="Zhao C."/>
            <person name="Wang Y."/>
            <person name="Wang D."/>
            <person name="Huang X."/>
            <person name="Wang R."/>
            <person name="Lv J."/>
            <person name="Li Y."/>
            <person name="Zhang Z."/>
            <person name="Liu B."/>
            <person name="Lu W."/>
            <person name="Hui Y."/>
            <person name="Liang J."/>
            <person name="Zhou Z."/>
            <person name="Hou R."/>
            <person name="Li X."/>
            <person name="Liu Y."/>
            <person name="Li H."/>
            <person name="Ning X."/>
            <person name="Lin Y."/>
            <person name="Zhao L."/>
            <person name="Xing Q."/>
            <person name="Dou J."/>
            <person name="Li Y."/>
            <person name="Mao J."/>
            <person name="Guo H."/>
            <person name="Dou H."/>
            <person name="Li T."/>
            <person name="Mu C."/>
            <person name="Jiang W."/>
            <person name="Fu Q."/>
            <person name="Fu X."/>
            <person name="Miao Y."/>
            <person name="Liu J."/>
            <person name="Yu Q."/>
            <person name="Li R."/>
            <person name="Liao H."/>
            <person name="Li X."/>
            <person name="Kong Y."/>
            <person name="Jiang Z."/>
            <person name="Chourrout D."/>
            <person name="Li R."/>
            <person name="Bao Z."/>
        </authorList>
    </citation>
    <scope>NUCLEOTIDE SEQUENCE [LARGE SCALE GENOMIC DNA]</scope>
    <source>
        <strain evidence="2 3">PY_sf001</strain>
    </source>
</reference>
<organism evidence="2 3">
    <name type="scientific">Mizuhopecten yessoensis</name>
    <name type="common">Japanese scallop</name>
    <name type="synonym">Patinopecten yessoensis</name>
    <dbReference type="NCBI Taxonomy" id="6573"/>
    <lineage>
        <taxon>Eukaryota</taxon>
        <taxon>Metazoa</taxon>
        <taxon>Spiralia</taxon>
        <taxon>Lophotrochozoa</taxon>
        <taxon>Mollusca</taxon>
        <taxon>Bivalvia</taxon>
        <taxon>Autobranchia</taxon>
        <taxon>Pteriomorphia</taxon>
        <taxon>Pectinida</taxon>
        <taxon>Pectinoidea</taxon>
        <taxon>Pectinidae</taxon>
        <taxon>Mizuhopecten</taxon>
    </lineage>
</organism>
<dbReference type="Proteomes" id="UP000242188">
    <property type="component" value="Unassembled WGS sequence"/>
</dbReference>
<sequence length="77" mass="9007">MESFMVKYYVKDIFSHDGDITDSKVHVLVMEDIVSLFLRIRGFAVARVERNRRAAQQSLRAKDKSSKKSRRKSLMKT</sequence>
<evidence type="ECO:0000256" key="1">
    <source>
        <dbReference type="SAM" id="MobiDB-lite"/>
    </source>
</evidence>
<gene>
    <name evidence="2" type="ORF">KP79_PYT22949</name>
</gene>
<dbReference type="AlphaFoldDB" id="A0A210PSH7"/>
<evidence type="ECO:0000313" key="2">
    <source>
        <dbReference type="EMBL" id="OWF39406.1"/>
    </source>
</evidence>
<feature type="compositionally biased region" description="Basic residues" evidence="1">
    <location>
        <begin position="67"/>
        <end position="77"/>
    </location>
</feature>
<dbReference type="EMBL" id="NEDP02005526">
    <property type="protein sequence ID" value="OWF39406.1"/>
    <property type="molecule type" value="Genomic_DNA"/>
</dbReference>
<feature type="region of interest" description="Disordered" evidence="1">
    <location>
        <begin position="54"/>
        <end position="77"/>
    </location>
</feature>
<name>A0A210PSH7_MIZYE</name>